<evidence type="ECO:0008006" key="4">
    <source>
        <dbReference type="Google" id="ProtNLM"/>
    </source>
</evidence>
<name>A0ABS4X0C5_9MICO</name>
<proteinExistence type="predicted"/>
<evidence type="ECO:0000313" key="2">
    <source>
        <dbReference type="EMBL" id="MBP2381843.1"/>
    </source>
</evidence>
<evidence type="ECO:0000256" key="1">
    <source>
        <dbReference type="SAM" id="MobiDB-lite"/>
    </source>
</evidence>
<reference evidence="2 3" key="1">
    <citation type="submission" date="2021-03" db="EMBL/GenBank/DDBJ databases">
        <title>Sequencing the genomes of 1000 actinobacteria strains.</title>
        <authorList>
            <person name="Klenk H.-P."/>
        </authorList>
    </citation>
    <scope>NUCLEOTIDE SEQUENCE [LARGE SCALE GENOMIC DNA]</scope>
    <source>
        <strain evidence="2 3">DSM 14566</strain>
    </source>
</reference>
<dbReference type="InterPro" id="IPR021678">
    <property type="entry name" value="DUF3263"/>
</dbReference>
<accession>A0ABS4X0C5</accession>
<feature type="region of interest" description="Disordered" evidence="1">
    <location>
        <begin position="1"/>
        <end position="60"/>
    </location>
</feature>
<protein>
    <recommendedName>
        <fullName evidence="4">DUF3263 domain-containing protein</fullName>
    </recommendedName>
</protein>
<comment type="caution">
    <text evidence="2">The sequence shown here is derived from an EMBL/GenBank/DDBJ whole genome shotgun (WGS) entry which is preliminary data.</text>
</comment>
<dbReference type="EMBL" id="JAGIOD010000001">
    <property type="protein sequence ID" value="MBP2381843.1"/>
    <property type="molecule type" value="Genomic_DNA"/>
</dbReference>
<evidence type="ECO:0000313" key="3">
    <source>
        <dbReference type="Proteomes" id="UP001519290"/>
    </source>
</evidence>
<dbReference type="RefSeq" id="WP_209901324.1">
    <property type="nucleotide sequence ID" value="NZ_BAAAJW010000010.1"/>
</dbReference>
<feature type="compositionally biased region" description="Basic and acidic residues" evidence="1">
    <location>
        <begin position="16"/>
        <end position="26"/>
    </location>
</feature>
<sequence>MPSRPAGHPDGAARSAETDGTARELADPTQDVSGPDAGADDTPAMMSDTSLPGPQGALTDRDRQILGLESRTFRYVGAKERAIREEIGISKVAYYVRLNALLDDPAALRAAPAVVNRLRGRRTSDHGPDAADGSGRVA</sequence>
<dbReference type="Proteomes" id="UP001519290">
    <property type="component" value="Unassembled WGS sequence"/>
</dbReference>
<organism evidence="2 3">
    <name type="scientific">Brachybacterium sacelli</name>
    <dbReference type="NCBI Taxonomy" id="173364"/>
    <lineage>
        <taxon>Bacteria</taxon>
        <taxon>Bacillati</taxon>
        <taxon>Actinomycetota</taxon>
        <taxon>Actinomycetes</taxon>
        <taxon>Micrococcales</taxon>
        <taxon>Dermabacteraceae</taxon>
        <taxon>Brachybacterium</taxon>
    </lineage>
</organism>
<dbReference type="Pfam" id="PF11662">
    <property type="entry name" value="DUF3263"/>
    <property type="match status" value="1"/>
</dbReference>
<feature type="region of interest" description="Disordered" evidence="1">
    <location>
        <begin position="119"/>
        <end position="138"/>
    </location>
</feature>
<keyword evidence="3" id="KW-1185">Reference proteome</keyword>
<gene>
    <name evidence="2" type="ORF">JOF43_001800</name>
</gene>